<evidence type="ECO:0000259" key="2">
    <source>
        <dbReference type="Pfam" id="PF13264"/>
    </source>
</evidence>
<feature type="coiled-coil region" evidence="1">
    <location>
        <begin position="155"/>
        <end position="182"/>
    </location>
</feature>
<keyword evidence="1" id="KW-0175">Coiled coil</keyword>
<dbReference type="InterPro" id="IPR025129">
    <property type="entry name" value="DUF4055"/>
</dbReference>
<gene>
    <name evidence="3" type="ORF">NCTC7928_06997</name>
</gene>
<organism evidence="3 4">
    <name type="scientific">Escherichia coli</name>
    <dbReference type="NCBI Taxonomy" id="562"/>
    <lineage>
        <taxon>Bacteria</taxon>
        <taxon>Pseudomonadati</taxon>
        <taxon>Pseudomonadota</taxon>
        <taxon>Gammaproteobacteria</taxon>
        <taxon>Enterobacterales</taxon>
        <taxon>Enterobacteriaceae</taxon>
        <taxon>Escherichia</taxon>
    </lineage>
</organism>
<dbReference type="Pfam" id="PF13264">
    <property type="entry name" value="DUF4055"/>
    <property type="match status" value="1"/>
</dbReference>
<feature type="domain" description="DUF4055" evidence="2">
    <location>
        <begin position="86"/>
        <end position="223"/>
    </location>
</feature>
<name>A0A376LPL8_ECOLX</name>
<protein>
    <recommendedName>
        <fullName evidence="2">DUF4055 domain-containing protein</fullName>
    </recommendedName>
</protein>
<reference evidence="3 4" key="1">
    <citation type="submission" date="2018-06" db="EMBL/GenBank/DDBJ databases">
        <authorList>
            <consortium name="Pathogen Informatics"/>
            <person name="Doyle S."/>
        </authorList>
    </citation>
    <scope>NUCLEOTIDE SEQUENCE [LARGE SCALE GENOMIC DNA]</scope>
    <source>
        <strain evidence="3 4">NCTC7928</strain>
    </source>
</reference>
<accession>A0A376LPL8</accession>
<dbReference type="Proteomes" id="UP000254877">
    <property type="component" value="Unassembled WGS sequence"/>
</dbReference>
<dbReference type="EMBL" id="UGAB01000002">
    <property type="protein sequence ID" value="STF46196.1"/>
    <property type="molecule type" value="Genomic_DNA"/>
</dbReference>
<sequence>MKKGKVVLTDLRIKEVIIIDGDDFGQKKVEQIRHIMPRRVEIYRRSEGTNGESVWTLHESWNTSRDDIPLVTLYTKKTGFMRGTPPLLNLGLLNIKHWQSQSEQDNILHVARVPLLVAYGLDRNEELTVGASTATIFEDRTKNGLEYVEHSGAAIESGETSLEKLENQMRHAGAKLLRAENTSTKSVDQTNEERMQENSPLYTMANSLEDALDNILQIMAEWIGESCGGNVDVRTELDVSAQVFDSSSALAVQSLRQGGDIRQIDAVRVLQALKFIDQDSRPEEVIDELKNQSVMLMEINDANRE</sequence>
<evidence type="ECO:0000313" key="4">
    <source>
        <dbReference type="Proteomes" id="UP000254877"/>
    </source>
</evidence>
<evidence type="ECO:0000256" key="1">
    <source>
        <dbReference type="SAM" id="Coils"/>
    </source>
</evidence>
<evidence type="ECO:0000313" key="3">
    <source>
        <dbReference type="EMBL" id="STF46196.1"/>
    </source>
</evidence>
<proteinExistence type="predicted"/>
<dbReference type="AlphaFoldDB" id="A0A376LPL8"/>